<protein>
    <submittedName>
        <fullName evidence="1">Uncharacterized protein</fullName>
    </submittedName>
</protein>
<dbReference type="KEGG" id="tab:CIG75_12980"/>
<reference evidence="1 2" key="1">
    <citation type="journal article" date="2015" name="Int. J. Syst. Evol. Microbiol.">
        <title>Tumebacillus algifaecis sp. nov., isolated from decomposing algal scum.</title>
        <authorList>
            <person name="Wu Y.F."/>
            <person name="Zhang B."/>
            <person name="Xing P."/>
            <person name="Wu Q.L."/>
            <person name="Liu S.J."/>
        </authorList>
    </citation>
    <scope>NUCLEOTIDE SEQUENCE [LARGE SCALE GENOMIC DNA]</scope>
    <source>
        <strain evidence="1 2">THMBR28</strain>
    </source>
</reference>
<dbReference type="Proteomes" id="UP000214688">
    <property type="component" value="Chromosome"/>
</dbReference>
<organism evidence="1 2">
    <name type="scientific">Tumebacillus algifaecis</name>
    <dbReference type="NCBI Taxonomy" id="1214604"/>
    <lineage>
        <taxon>Bacteria</taxon>
        <taxon>Bacillati</taxon>
        <taxon>Bacillota</taxon>
        <taxon>Bacilli</taxon>
        <taxon>Bacillales</taxon>
        <taxon>Alicyclobacillaceae</taxon>
        <taxon>Tumebacillus</taxon>
    </lineage>
</organism>
<accession>A0A223D307</accession>
<sequence>MSIKSWDANMLSLFGHLEFTKVLTELQLDIAQGKFLEWEELKEISKDLSPEEQVQKAFVIANEEAIFRGVAKMIEVNNERLFTELEIMGIVPSESK</sequence>
<proteinExistence type="predicted"/>
<evidence type="ECO:0000313" key="1">
    <source>
        <dbReference type="EMBL" id="ASS75813.1"/>
    </source>
</evidence>
<dbReference type="EMBL" id="CP022657">
    <property type="protein sequence ID" value="ASS75813.1"/>
    <property type="molecule type" value="Genomic_DNA"/>
</dbReference>
<gene>
    <name evidence="1" type="ORF">CIG75_12980</name>
</gene>
<keyword evidence="2" id="KW-1185">Reference proteome</keyword>
<dbReference type="RefSeq" id="WP_094237054.1">
    <property type="nucleotide sequence ID" value="NZ_CP022657.1"/>
</dbReference>
<name>A0A223D307_9BACL</name>
<dbReference type="AlphaFoldDB" id="A0A223D307"/>
<evidence type="ECO:0000313" key="2">
    <source>
        <dbReference type="Proteomes" id="UP000214688"/>
    </source>
</evidence>